<protein>
    <recommendedName>
        <fullName evidence="2">Tetratricopeptide repeat protein</fullName>
    </recommendedName>
</protein>
<comment type="caution">
    <text evidence="1">The sequence shown here is derived from an EMBL/GenBank/DDBJ whole genome shotgun (WGS) entry which is preliminary data.</text>
</comment>
<evidence type="ECO:0008006" key="2">
    <source>
        <dbReference type="Google" id="ProtNLM"/>
    </source>
</evidence>
<sequence length="140" mass="16301">MEPGPIEQKVIQVLIERIHKEINPMDFTFISDAEAAANAMFEQLLDMPFDQGEKTARTIILEERKNLNNPAIEIKYKIPLRMDEQTKKDLAIKNYQKARELLNNQQSKEAIELFESVFDDFACNPEFFNNLGIAYYKLLT</sequence>
<gene>
    <name evidence="1" type="ORF">ENV60_05990</name>
</gene>
<name>A0A7C4TBU5_UNCW3</name>
<dbReference type="Gene3D" id="1.25.40.10">
    <property type="entry name" value="Tetratricopeptide repeat domain"/>
    <property type="match status" value="1"/>
</dbReference>
<dbReference type="EMBL" id="DTGZ01000108">
    <property type="protein sequence ID" value="HGV97828.1"/>
    <property type="molecule type" value="Genomic_DNA"/>
</dbReference>
<proteinExistence type="predicted"/>
<evidence type="ECO:0000313" key="1">
    <source>
        <dbReference type="EMBL" id="HGV97828.1"/>
    </source>
</evidence>
<dbReference type="AlphaFoldDB" id="A0A7C4TBU5"/>
<accession>A0A7C4TBU5</accession>
<reference evidence="1" key="1">
    <citation type="journal article" date="2020" name="mSystems">
        <title>Genome- and Community-Level Interaction Insights into Carbon Utilization and Element Cycling Functions of Hydrothermarchaeota in Hydrothermal Sediment.</title>
        <authorList>
            <person name="Zhou Z."/>
            <person name="Liu Y."/>
            <person name="Xu W."/>
            <person name="Pan J."/>
            <person name="Luo Z.H."/>
            <person name="Li M."/>
        </authorList>
    </citation>
    <scope>NUCLEOTIDE SEQUENCE [LARGE SCALE GENOMIC DNA]</scope>
    <source>
        <strain evidence="1">SpSt-774</strain>
    </source>
</reference>
<dbReference type="InterPro" id="IPR011990">
    <property type="entry name" value="TPR-like_helical_dom_sf"/>
</dbReference>
<dbReference type="SUPFAM" id="SSF48452">
    <property type="entry name" value="TPR-like"/>
    <property type="match status" value="1"/>
</dbReference>
<organism evidence="1">
    <name type="scientific">candidate division WOR-3 bacterium</name>
    <dbReference type="NCBI Taxonomy" id="2052148"/>
    <lineage>
        <taxon>Bacteria</taxon>
        <taxon>Bacteria division WOR-3</taxon>
    </lineage>
</organism>